<evidence type="ECO:0000256" key="2">
    <source>
        <dbReference type="ARBA" id="ARBA00010617"/>
    </source>
</evidence>
<evidence type="ECO:0000256" key="6">
    <source>
        <dbReference type="ARBA" id="ARBA00023004"/>
    </source>
</evidence>
<keyword evidence="4 8" id="KW-0479">Metal-binding</keyword>
<dbReference type="CDD" id="cd11063">
    <property type="entry name" value="CYP52"/>
    <property type="match status" value="1"/>
</dbReference>
<accession>A0A9W9W0B5</accession>
<dbReference type="PANTHER" id="PTHR24287">
    <property type="entry name" value="P450, PUTATIVE (EUROFUNG)-RELATED"/>
    <property type="match status" value="1"/>
</dbReference>
<dbReference type="Proteomes" id="UP001147747">
    <property type="component" value="Unassembled WGS sequence"/>
</dbReference>
<dbReference type="InterPro" id="IPR002974">
    <property type="entry name" value="Cyt_P450_E_CYP52_ascomycetes"/>
</dbReference>
<dbReference type="AlphaFoldDB" id="A0A9W9W0B5"/>
<evidence type="ECO:0000256" key="7">
    <source>
        <dbReference type="ARBA" id="ARBA00023033"/>
    </source>
</evidence>
<dbReference type="PRINTS" id="PR01239">
    <property type="entry name" value="EP450IICYP52"/>
</dbReference>
<organism evidence="11 12">
    <name type="scientific">Penicillium cosmopolitanum</name>
    <dbReference type="NCBI Taxonomy" id="1131564"/>
    <lineage>
        <taxon>Eukaryota</taxon>
        <taxon>Fungi</taxon>
        <taxon>Dikarya</taxon>
        <taxon>Ascomycota</taxon>
        <taxon>Pezizomycotina</taxon>
        <taxon>Eurotiomycetes</taxon>
        <taxon>Eurotiomycetidae</taxon>
        <taxon>Eurotiales</taxon>
        <taxon>Aspergillaceae</taxon>
        <taxon>Penicillium</taxon>
    </lineage>
</organism>
<evidence type="ECO:0000256" key="5">
    <source>
        <dbReference type="ARBA" id="ARBA00023002"/>
    </source>
</evidence>
<evidence type="ECO:0008006" key="13">
    <source>
        <dbReference type="Google" id="ProtNLM"/>
    </source>
</evidence>
<dbReference type="RefSeq" id="XP_056488274.1">
    <property type="nucleotide sequence ID" value="XM_056632723.1"/>
</dbReference>
<dbReference type="PROSITE" id="PS00086">
    <property type="entry name" value="CYTOCHROME_P450"/>
    <property type="match status" value="1"/>
</dbReference>
<comment type="similarity">
    <text evidence="2 9">Belongs to the cytochrome P450 family.</text>
</comment>
<gene>
    <name evidence="11" type="ORF">N7509_008086</name>
</gene>
<dbReference type="InterPro" id="IPR001128">
    <property type="entry name" value="Cyt_P450"/>
</dbReference>
<evidence type="ECO:0000256" key="9">
    <source>
        <dbReference type="RuleBase" id="RU000461"/>
    </source>
</evidence>
<dbReference type="GeneID" id="81371703"/>
<evidence type="ECO:0000313" key="11">
    <source>
        <dbReference type="EMBL" id="KAJ5392596.1"/>
    </source>
</evidence>
<dbReference type="PRINTS" id="PR00464">
    <property type="entry name" value="EP450II"/>
</dbReference>
<dbReference type="PRINTS" id="PR00385">
    <property type="entry name" value="P450"/>
</dbReference>
<keyword evidence="12" id="KW-1185">Reference proteome</keyword>
<dbReference type="Gene3D" id="1.10.630.10">
    <property type="entry name" value="Cytochrome P450"/>
    <property type="match status" value="1"/>
</dbReference>
<keyword evidence="3 8" id="KW-0349">Heme</keyword>
<proteinExistence type="inferred from homology"/>
<dbReference type="GO" id="GO:0016712">
    <property type="term" value="F:oxidoreductase activity, acting on paired donors, with incorporation or reduction of molecular oxygen, reduced flavin or flavoprotein as one donor, and incorporation of one atom of oxygen"/>
    <property type="evidence" value="ECO:0007669"/>
    <property type="project" value="InterPro"/>
</dbReference>
<reference evidence="11" key="1">
    <citation type="submission" date="2022-12" db="EMBL/GenBank/DDBJ databases">
        <authorList>
            <person name="Petersen C."/>
        </authorList>
    </citation>
    <scope>NUCLEOTIDE SEQUENCE</scope>
    <source>
        <strain evidence="11">IBT 29677</strain>
    </source>
</reference>
<dbReference type="GO" id="GO:0005506">
    <property type="term" value="F:iron ion binding"/>
    <property type="evidence" value="ECO:0007669"/>
    <property type="project" value="InterPro"/>
</dbReference>
<evidence type="ECO:0000313" key="12">
    <source>
        <dbReference type="Proteomes" id="UP001147747"/>
    </source>
</evidence>
<keyword evidence="10" id="KW-0472">Membrane</keyword>
<evidence type="ECO:0000256" key="4">
    <source>
        <dbReference type="ARBA" id="ARBA00022723"/>
    </source>
</evidence>
<dbReference type="GO" id="GO:0043386">
    <property type="term" value="P:mycotoxin biosynthetic process"/>
    <property type="evidence" value="ECO:0007669"/>
    <property type="project" value="UniProtKB-ARBA"/>
</dbReference>
<evidence type="ECO:0000256" key="3">
    <source>
        <dbReference type="ARBA" id="ARBA00022617"/>
    </source>
</evidence>
<comment type="cofactor">
    <cofactor evidence="1 8">
        <name>heme</name>
        <dbReference type="ChEBI" id="CHEBI:30413"/>
    </cofactor>
</comment>
<keyword evidence="6 8" id="KW-0408">Iron</keyword>
<name>A0A9W9W0B5_9EURO</name>
<dbReference type="InterPro" id="IPR047146">
    <property type="entry name" value="Cyt_P450_E_CYP52_fungi"/>
</dbReference>
<evidence type="ECO:0000256" key="10">
    <source>
        <dbReference type="SAM" id="Phobius"/>
    </source>
</evidence>
<comment type="caution">
    <text evidence="11">The sequence shown here is derived from an EMBL/GenBank/DDBJ whole genome shotgun (WGS) entry which is preliminary data.</text>
</comment>
<dbReference type="SUPFAM" id="SSF48264">
    <property type="entry name" value="Cytochrome P450"/>
    <property type="match status" value="1"/>
</dbReference>
<dbReference type="GO" id="GO:0020037">
    <property type="term" value="F:heme binding"/>
    <property type="evidence" value="ECO:0007669"/>
    <property type="project" value="InterPro"/>
</dbReference>
<keyword evidence="7 9" id="KW-0503">Monooxygenase</keyword>
<feature type="transmembrane region" description="Helical" evidence="10">
    <location>
        <begin position="6"/>
        <end position="27"/>
    </location>
</feature>
<keyword evidence="5 9" id="KW-0560">Oxidoreductase</keyword>
<dbReference type="InterPro" id="IPR002402">
    <property type="entry name" value="Cyt_P450_E_grp-II"/>
</dbReference>
<reference evidence="11" key="2">
    <citation type="journal article" date="2023" name="IMA Fungus">
        <title>Comparative genomic study of the Penicillium genus elucidates a diverse pangenome and 15 lateral gene transfer events.</title>
        <authorList>
            <person name="Petersen C."/>
            <person name="Sorensen T."/>
            <person name="Nielsen M.R."/>
            <person name="Sondergaard T.E."/>
            <person name="Sorensen J.L."/>
            <person name="Fitzpatrick D.A."/>
            <person name="Frisvad J.C."/>
            <person name="Nielsen K.L."/>
        </authorList>
    </citation>
    <scope>NUCLEOTIDE SEQUENCE</scope>
    <source>
        <strain evidence="11">IBT 29677</strain>
    </source>
</reference>
<dbReference type="Pfam" id="PF00067">
    <property type="entry name" value="p450"/>
    <property type="match status" value="1"/>
</dbReference>
<protein>
    <recommendedName>
        <fullName evidence="13">Cytochrome P450 alkane hydroxylase</fullName>
    </recommendedName>
</protein>
<dbReference type="PANTHER" id="PTHR24287:SF17">
    <property type="entry name" value="P450, PUTATIVE (EUROFUNG)-RELATED"/>
    <property type="match status" value="1"/>
</dbReference>
<feature type="binding site" description="axial binding residue" evidence="8">
    <location>
        <position position="460"/>
    </location>
    <ligand>
        <name>heme</name>
        <dbReference type="ChEBI" id="CHEBI:30413"/>
    </ligand>
    <ligandPart>
        <name>Fe</name>
        <dbReference type="ChEBI" id="CHEBI:18248"/>
    </ligandPart>
</feature>
<dbReference type="OrthoDB" id="1470350at2759"/>
<dbReference type="EMBL" id="JAPZBU010000008">
    <property type="protein sequence ID" value="KAJ5392596.1"/>
    <property type="molecule type" value="Genomic_DNA"/>
</dbReference>
<keyword evidence="10" id="KW-1133">Transmembrane helix</keyword>
<evidence type="ECO:0000256" key="1">
    <source>
        <dbReference type="ARBA" id="ARBA00001971"/>
    </source>
</evidence>
<dbReference type="InterPro" id="IPR036396">
    <property type="entry name" value="Cyt_P450_sf"/>
</dbReference>
<evidence type="ECO:0000256" key="8">
    <source>
        <dbReference type="PIRSR" id="PIRSR602402-1"/>
    </source>
</evidence>
<sequence>MHNLVGLPPSLVLVLVTVLGAIAYVFLKGYFIRRQFARAHGCQPVARSANKDPFFGLDMIPGTIRALKENRLIARTPEFYRRYGNTHTVRGLISQQIATIEPENIKTVLSLNFKDYRLGFRLPSFKPLLGEGIFDTDGEQWASSRALIRPSFSRDQVADLTTLENLIQDLFALLPRDGRTVDLQELFFQYTIDSATEFLFGQSVGTLKKSQSEQSERGFAEAFYNAQKAILTRGIPFPLKFFFSHDEAEAEKYNQICRTFVQQFVDEAFQAVELKKPETEQSDSETKRRKRIFSHELAARTTDRTRVLDELMNVLLAGRDTTASLLSNLFFVLAKDPAIWEKLQREVAFLEGRPPTYTELNNMKYVQCCMNESLRLHPVVPRNQREAIRDTVLPVGGGTDGLSPVFVSKGTFVSYNVYAMHRRADIYGPDAEIFRPERWEDGKLQPRWGYLPFNGGPRICIGQRYALTEAGYVIVRMAQEFRVLESRDPGPWEESRGLTVTSRNGTKVALTAD</sequence>
<dbReference type="InterPro" id="IPR017972">
    <property type="entry name" value="Cyt_P450_CS"/>
</dbReference>
<keyword evidence="10" id="KW-0812">Transmembrane</keyword>